<keyword evidence="2" id="KW-1185">Reference proteome</keyword>
<reference evidence="1 2" key="1">
    <citation type="submission" date="2020-07" db="EMBL/GenBank/DDBJ databases">
        <authorList>
            <person name="Feng X."/>
        </authorList>
    </citation>
    <scope>NUCLEOTIDE SEQUENCE [LARGE SCALE GENOMIC DNA]</scope>
    <source>
        <strain evidence="1 2">JCM31066</strain>
    </source>
</reference>
<protein>
    <submittedName>
        <fullName evidence="1">Uncharacterized protein</fullName>
    </submittedName>
</protein>
<evidence type="ECO:0000313" key="1">
    <source>
        <dbReference type="EMBL" id="MBC2594913.1"/>
    </source>
</evidence>
<dbReference type="AlphaFoldDB" id="A0A842HEG7"/>
<organism evidence="1 2">
    <name type="scientific">Ruficoccus amylovorans</name>
    <dbReference type="NCBI Taxonomy" id="1804625"/>
    <lineage>
        <taxon>Bacteria</taxon>
        <taxon>Pseudomonadati</taxon>
        <taxon>Verrucomicrobiota</taxon>
        <taxon>Opitutia</taxon>
        <taxon>Puniceicoccales</taxon>
        <taxon>Cerasicoccaceae</taxon>
        <taxon>Ruficoccus</taxon>
    </lineage>
</organism>
<proteinExistence type="predicted"/>
<accession>A0A842HEG7</accession>
<sequence>MRRMPGVSTAIKAKPTPGPWAYNATSEGWFDVGPIGGRYRGCTANVFNAECIGGITNAEAEANARLIAAAPDLLEALEDIVDVLDALGEALAKVKDARAAIAKAKGEA</sequence>
<gene>
    <name evidence="1" type="ORF">H5P28_11655</name>
</gene>
<comment type="caution">
    <text evidence="1">The sequence shown here is derived from an EMBL/GenBank/DDBJ whole genome shotgun (WGS) entry which is preliminary data.</text>
</comment>
<name>A0A842HEG7_9BACT</name>
<dbReference type="EMBL" id="JACHVB010000035">
    <property type="protein sequence ID" value="MBC2594913.1"/>
    <property type="molecule type" value="Genomic_DNA"/>
</dbReference>
<dbReference type="RefSeq" id="WP_185675879.1">
    <property type="nucleotide sequence ID" value="NZ_JACHVB010000035.1"/>
</dbReference>
<evidence type="ECO:0000313" key="2">
    <source>
        <dbReference type="Proteomes" id="UP000546464"/>
    </source>
</evidence>
<dbReference type="Proteomes" id="UP000546464">
    <property type="component" value="Unassembled WGS sequence"/>
</dbReference>